<name>A0A7N0RER5_KALFE</name>
<feature type="domain" description="Glutaredoxin" evidence="1">
    <location>
        <begin position="280"/>
        <end position="348"/>
    </location>
</feature>
<evidence type="ECO:0000313" key="2">
    <source>
        <dbReference type="EnsemblPlants" id="Kaladp0009s0044.1.v1.1.CDS.1"/>
    </source>
</evidence>
<dbReference type="Proteomes" id="UP000594263">
    <property type="component" value="Unplaced"/>
</dbReference>
<dbReference type="Pfam" id="PF23733">
    <property type="entry name" value="GRXCR1-2_C"/>
    <property type="match status" value="1"/>
</dbReference>
<dbReference type="PROSITE" id="PS51354">
    <property type="entry name" value="GLUTAREDOXIN_2"/>
    <property type="match status" value="1"/>
</dbReference>
<dbReference type="SUPFAM" id="SSF52833">
    <property type="entry name" value="Thioredoxin-like"/>
    <property type="match status" value="1"/>
</dbReference>
<dbReference type="Gramene" id="Kaladp0009s0044.1.v1.1">
    <property type="protein sequence ID" value="Kaladp0009s0044.1.v1.1.CDS.1"/>
    <property type="gene ID" value="Kaladp0009s0044.v1.1"/>
</dbReference>
<dbReference type="PANTHER" id="PTHR45669:SF30">
    <property type="entry name" value="OS04G0641300 PROTEIN"/>
    <property type="match status" value="1"/>
</dbReference>
<sequence length="455" mass="50199">MGCMSSKKARCPHCQNAPFSPAVRSYSMPVHHPPDKRGDSYHVVALTSSTLGSLELNRCVDESHKGVSERVGFREKASEEFMEGVREGKAWSQMIEEKIPKLMAPTPGATTPPGEPETINAWELMEGLEDSSPMRPQKHFKSFSFAVIRDPVGDASLDQSGSRLPDIEEARRKSIDLVVQENEKSSSPAPRMNMNGTQPAVELDSKTLCRKSFEELSPDNPFHLRPEDSVKPTSAVSAISTVSLDDDKPLGRTAASADDQPLVSAITDYKSFSFGKDKVVVYFTSLRGVRKTYEDSLHVRVILKGLGLRVDERDMSMHSGFKDELKSLMGNAFRGAALPRVFIGKKYIGGADEIRRLNEDGQLEKTFQGCQLESPKCGAGTDITKPCDACGDVRFVPCDTCSGSCKIYYDRDDYSDESLNRDSDHTDDDGSDGFGFQRCPDCNENGLIRCPICCY</sequence>
<dbReference type="CDD" id="cd03031">
    <property type="entry name" value="GRX_GRX_like"/>
    <property type="match status" value="1"/>
</dbReference>
<dbReference type="PANTHER" id="PTHR45669">
    <property type="entry name" value="GLUTAREDOXIN DOMAIN-CONTAINING CYSTEINE-RICH PROTEIN CG12206-RELATED"/>
    <property type="match status" value="1"/>
</dbReference>
<accession>A0A7N0RER5</accession>
<proteinExistence type="predicted"/>
<dbReference type="Pfam" id="PF00462">
    <property type="entry name" value="Glutaredoxin"/>
    <property type="match status" value="1"/>
</dbReference>
<organism evidence="2 3">
    <name type="scientific">Kalanchoe fedtschenkoi</name>
    <name type="common">Lavender scallops</name>
    <name type="synonym">South American air plant</name>
    <dbReference type="NCBI Taxonomy" id="63787"/>
    <lineage>
        <taxon>Eukaryota</taxon>
        <taxon>Viridiplantae</taxon>
        <taxon>Streptophyta</taxon>
        <taxon>Embryophyta</taxon>
        <taxon>Tracheophyta</taxon>
        <taxon>Spermatophyta</taxon>
        <taxon>Magnoliopsida</taxon>
        <taxon>eudicotyledons</taxon>
        <taxon>Gunneridae</taxon>
        <taxon>Pentapetalae</taxon>
        <taxon>Saxifragales</taxon>
        <taxon>Crassulaceae</taxon>
        <taxon>Kalanchoe</taxon>
    </lineage>
</organism>
<dbReference type="FunFam" id="3.40.30.10:FF:000273">
    <property type="entry name" value="Glutaredoxin family protein"/>
    <property type="match status" value="1"/>
</dbReference>
<dbReference type="InterPro" id="IPR036249">
    <property type="entry name" value="Thioredoxin-like_sf"/>
</dbReference>
<dbReference type="Gene3D" id="3.40.30.10">
    <property type="entry name" value="Glutaredoxin"/>
    <property type="match status" value="1"/>
</dbReference>
<evidence type="ECO:0000259" key="1">
    <source>
        <dbReference type="Pfam" id="PF00462"/>
    </source>
</evidence>
<dbReference type="AlphaFoldDB" id="A0A7N0RER5"/>
<protein>
    <recommendedName>
        <fullName evidence="1">Glutaredoxin domain-containing protein</fullName>
    </recommendedName>
</protein>
<evidence type="ECO:0000313" key="3">
    <source>
        <dbReference type="Proteomes" id="UP000594263"/>
    </source>
</evidence>
<reference evidence="2" key="1">
    <citation type="submission" date="2021-01" db="UniProtKB">
        <authorList>
            <consortium name="EnsemblPlants"/>
        </authorList>
    </citation>
    <scope>IDENTIFICATION</scope>
</reference>
<dbReference type="OMA" id="FANGNDH"/>
<dbReference type="EnsemblPlants" id="Kaladp0009s0044.1.v1.1">
    <property type="protein sequence ID" value="Kaladp0009s0044.1.v1.1.CDS.1"/>
    <property type="gene ID" value="Kaladp0009s0044.v1.1"/>
</dbReference>
<dbReference type="InterPro" id="IPR002109">
    <property type="entry name" value="Glutaredoxin"/>
</dbReference>
<keyword evidence="3" id="KW-1185">Reference proteome</keyword>